<dbReference type="AlphaFoldDB" id="A0A8J3E9X9"/>
<name>A0A8J3E9X9_9GAMM</name>
<organism evidence="1 2">
    <name type="scientific">Cysteiniphilum litorale</name>
    <dbReference type="NCBI Taxonomy" id="2056700"/>
    <lineage>
        <taxon>Bacteria</taxon>
        <taxon>Pseudomonadati</taxon>
        <taxon>Pseudomonadota</taxon>
        <taxon>Gammaproteobacteria</taxon>
        <taxon>Thiotrichales</taxon>
        <taxon>Fastidiosibacteraceae</taxon>
        <taxon>Cysteiniphilum</taxon>
    </lineage>
</organism>
<sequence length="535" mass="62494">MNFFDEKTAFVSKNYDLSDDHYQVLTHLFEALGKDIQSNLVAQLRSERDYRLSRYNQNLLMQLPKHMLIAVKSKIKKACLSLEPKERFDVYDIQAKKQFHYSNLSEVNLTCFKVNHVDLTTTSTQVSLQTDAPTELNHNVFDLWINPLLWKQAEFKLCQLKEMLLKENKIKVRVIYDDGTQKEVLATVYNSDAYTLGLNDKTRLDLLSPEFSLKLSIELSQIPVTETTAKVKEMMLMFPVGIYDRADFFELISQKDRLFITNIIPLFNLFEAYSTSQKIDQRYDKIPLLHPEDPEARACYVHQVWVNNQPSAIPTNLSRLDKSRSPENDFRNLFSNKPFNHRLSESFSAGTTDQPYKDYYNHTVSEYVFHKHVGKLSYSPKDINEALDIEKRIFAKVEWTQKAEHGSLIKVSTNSFTTQSAHFELIALKSELRLNSFRHIDRVVQVFRAFSDLDIRNNDGFLLALKFLYGEENAERYQFFKSVIKAVNYDHVSNVLVIEAAYPHYYAYVRYVANVVTRFFYINSPQVVEVKVFVR</sequence>
<proteinExistence type="predicted"/>
<reference evidence="1" key="1">
    <citation type="journal article" date="2014" name="Int. J. Syst. Evol. Microbiol.">
        <title>Complete genome sequence of Corynebacterium casei LMG S-19264T (=DSM 44701T), isolated from a smear-ripened cheese.</title>
        <authorList>
            <consortium name="US DOE Joint Genome Institute (JGI-PGF)"/>
            <person name="Walter F."/>
            <person name="Albersmeier A."/>
            <person name="Kalinowski J."/>
            <person name="Ruckert C."/>
        </authorList>
    </citation>
    <scope>NUCLEOTIDE SEQUENCE</scope>
    <source>
        <strain evidence="1">CGMCC 1.15758</strain>
    </source>
</reference>
<keyword evidence="2" id="KW-1185">Reference proteome</keyword>
<dbReference type="NCBIfam" id="NF041246">
    <property type="entry name" value="T6SS_IglH_TssF"/>
    <property type="match status" value="2"/>
</dbReference>
<protein>
    <submittedName>
        <fullName evidence="1">Uncharacterized protein</fullName>
    </submittedName>
</protein>
<dbReference type="OrthoDB" id="5619335at2"/>
<dbReference type="EMBL" id="BMJS01000032">
    <property type="protein sequence ID" value="GGG04636.1"/>
    <property type="molecule type" value="Genomic_DNA"/>
</dbReference>
<comment type="caution">
    <text evidence="1">The sequence shown here is derived from an EMBL/GenBank/DDBJ whole genome shotgun (WGS) entry which is preliminary data.</text>
</comment>
<dbReference type="Proteomes" id="UP000636949">
    <property type="component" value="Unassembled WGS sequence"/>
</dbReference>
<dbReference type="RefSeq" id="WP_117003582.1">
    <property type="nucleotide sequence ID" value="NZ_BMJS01000032.1"/>
</dbReference>
<evidence type="ECO:0000313" key="2">
    <source>
        <dbReference type="Proteomes" id="UP000636949"/>
    </source>
</evidence>
<accession>A0A8J3E9X9</accession>
<reference evidence="1" key="2">
    <citation type="submission" date="2020-09" db="EMBL/GenBank/DDBJ databases">
        <authorList>
            <person name="Sun Q."/>
            <person name="Zhou Y."/>
        </authorList>
    </citation>
    <scope>NUCLEOTIDE SEQUENCE</scope>
    <source>
        <strain evidence="1">CGMCC 1.15758</strain>
    </source>
</reference>
<gene>
    <name evidence="1" type="ORF">GCM10010995_22590</name>
</gene>
<evidence type="ECO:0000313" key="1">
    <source>
        <dbReference type="EMBL" id="GGG04636.1"/>
    </source>
</evidence>